<dbReference type="Pfam" id="PF05065">
    <property type="entry name" value="Phage_capsid"/>
    <property type="match status" value="1"/>
</dbReference>
<dbReference type="RefSeq" id="WP_339091123.1">
    <property type="nucleotide sequence ID" value="NZ_LR743507.1"/>
</dbReference>
<dbReference type="AlphaFoldDB" id="A0A679J4E0"/>
<feature type="region of interest" description="Disordered" evidence="2">
    <location>
        <begin position="275"/>
        <end position="298"/>
    </location>
</feature>
<dbReference type="InterPro" id="IPR024455">
    <property type="entry name" value="Phage_capsid"/>
</dbReference>
<accession>A0A679J4E0</accession>
<feature type="compositionally biased region" description="Polar residues" evidence="2">
    <location>
        <begin position="285"/>
        <end position="298"/>
    </location>
</feature>
<feature type="domain" description="Phage capsid-like C-terminal" evidence="3">
    <location>
        <begin position="193"/>
        <end position="453"/>
    </location>
</feature>
<dbReference type="EMBL" id="LR743507">
    <property type="protein sequence ID" value="CAA2106029.1"/>
    <property type="molecule type" value="Genomic_DNA"/>
</dbReference>
<evidence type="ECO:0000256" key="1">
    <source>
        <dbReference type="ARBA" id="ARBA00004328"/>
    </source>
</evidence>
<sequence>MTIAEQIAAFEASRQAKAAELAGIMTKSADEGRTLDAEEAEKYDTLKAEVEQIDKHLLRLRDQEKLNVQRAAPVAGGNSADAAASRAPAIIKTTRNDEPGIGFARFALAMYAGKGEVNAAKAFAEQKYGNDTRLQSIMKAAVAAGTTTSATWAGNLVDYQNLSSEFVDFLRPRTIVGQFGVAGIPGLRKVPFNVRIPGKTNAGTAQWVGEGYRKPVTAAGYAAATMKWAKIAAISVVTEELERFSDPSVVQLTRDDLADAVVERMDVDFVDPAKAAGTGAGESPASITNNVTPIPSSGTDADGVRADIAALWATADATNLPANSAVYITDAKTARALTLMRNPLGAREFPNVRINGSGDIDGVPLLISNYVPSDTSGSLFILAFASEIYLADDGQVNIDISREATIFMDDAAATATPTAAQLVSMFQTNQLAVRAERYVRWQKRRPQAVAFLNGVQWGGA</sequence>
<gene>
    <name evidence="4" type="ORF">VVAX_03545</name>
</gene>
<proteinExistence type="predicted"/>
<dbReference type="InterPro" id="IPR054612">
    <property type="entry name" value="Phage_capsid-like_C"/>
</dbReference>
<evidence type="ECO:0000313" key="4">
    <source>
        <dbReference type="EMBL" id="CAA2106029.1"/>
    </source>
</evidence>
<dbReference type="Gene3D" id="3.30.2400.10">
    <property type="entry name" value="Major capsid protein gp5"/>
    <property type="match status" value="1"/>
</dbReference>
<dbReference type="SUPFAM" id="SSF56563">
    <property type="entry name" value="Major capsid protein gp5"/>
    <property type="match status" value="1"/>
</dbReference>
<dbReference type="NCBIfam" id="TIGR01554">
    <property type="entry name" value="major_cap_HK97"/>
    <property type="match status" value="1"/>
</dbReference>
<comment type="subcellular location">
    <subcellularLocation>
        <location evidence="1">Virion</location>
    </subcellularLocation>
</comment>
<protein>
    <recommendedName>
        <fullName evidence="3">Phage capsid-like C-terminal domain-containing protein</fullName>
    </recommendedName>
</protein>
<name>A0A679J4E0_VARPD</name>
<evidence type="ECO:0000256" key="2">
    <source>
        <dbReference type="SAM" id="MobiDB-lite"/>
    </source>
</evidence>
<organism evidence="4">
    <name type="scientific">Variovorax paradoxus</name>
    <dbReference type="NCBI Taxonomy" id="34073"/>
    <lineage>
        <taxon>Bacteria</taxon>
        <taxon>Pseudomonadati</taxon>
        <taxon>Pseudomonadota</taxon>
        <taxon>Betaproteobacteria</taxon>
        <taxon>Burkholderiales</taxon>
        <taxon>Comamonadaceae</taxon>
        <taxon>Variovorax</taxon>
    </lineage>
</organism>
<reference evidence="4" key="1">
    <citation type="submission" date="2019-12" db="EMBL/GenBank/DDBJ databases">
        <authorList>
            <person name="Cremers G."/>
        </authorList>
    </citation>
    <scope>NUCLEOTIDE SEQUENCE</scope>
    <source>
        <strain evidence="4">Vvax</strain>
    </source>
</reference>
<evidence type="ECO:0000259" key="3">
    <source>
        <dbReference type="Pfam" id="PF05065"/>
    </source>
</evidence>
<dbReference type="Gene3D" id="3.30.2320.10">
    <property type="entry name" value="hypothetical protein PF0899 domain"/>
    <property type="match status" value="1"/>
</dbReference>